<dbReference type="PROSITE" id="PS51084">
    <property type="entry name" value="HIT_2"/>
    <property type="match status" value="1"/>
</dbReference>
<dbReference type="AlphaFoldDB" id="A0A0D5ZK52"/>
<dbReference type="Proteomes" id="UP000032722">
    <property type="component" value="Chromosome"/>
</dbReference>
<dbReference type="PROSITE" id="PS00892">
    <property type="entry name" value="HIT_1"/>
    <property type="match status" value="1"/>
</dbReference>
<sequence length="105" mass="11857">MASVFTKIINREIPANIIYEDDRLIAFLDAFPSTEGHFLVVPKIEKPNLLETSDDDFVYAILKARELAKKEVLDKGKTGFKILINTGASADQTVFHTHIHVIPYK</sequence>
<evidence type="ECO:0000256" key="2">
    <source>
        <dbReference type="PIRSR" id="PIRSR601310-3"/>
    </source>
</evidence>
<evidence type="ECO:0000256" key="3">
    <source>
        <dbReference type="PROSITE-ProRule" id="PRU00464"/>
    </source>
</evidence>
<dbReference type="InterPro" id="IPR036265">
    <property type="entry name" value="HIT-like_sf"/>
</dbReference>
<dbReference type="PANTHER" id="PTHR23089">
    <property type="entry name" value="HISTIDINE TRIAD HIT PROTEIN"/>
    <property type="match status" value="1"/>
</dbReference>
<dbReference type="GO" id="GO:0003824">
    <property type="term" value="F:catalytic activity"/>
    <property type="evidence" value="ECO:0007669"/>
    <property type="project" value="InterPro"/>
</dbReference>
<dbReference type="SUPFAM" id="SSF54197">
    <property type="entry name" value="HIT-like"/>
    <property type="match status" value="1"/>
</dbReference>
<protein>
    <recommendedName>
        <fullName evidence="4">HIT domain-containing protein</fullName>
    </recommendedName>
</protein>
<dbReference type="PRINTS" id="PR00332">
    <property type="entry name" value="HISTRIAD"/>
</dbReference>
<dbReference type="InterPro" id="IPR001310">
    <property type="entry name" value="Histidine_triad_HIT"/>
</dbReference>
<gene>
    <name evidence="5" type="ORF">VO56_02935</name>
</gene>
<accession>A0A0D5ZK52</accession>
<feature type="short sequence motif" description="Histidine triad motif" evidence="2 3">
    <location>
        <begin position="96"/>
        <end position="100"/>
    </location>
</feature>
<dbReference type="Pfam" id="PF01230">
    <property type="entry name" value="HIT"/>
    <property type="match status" value="1"/>
</dbReference>
<evidence type="ECO:0000313" key="6">
    <source>
        <dbReference type="Proteomes" id="UP000032722"/>
    </source>
</evidence>
<dbReference type="EMBL" id="CP011021">
    <property type="protein sequence ID" value="AKA50176.1"/>
    <property type="molecule type" value="Genomic_DNA"/>
</dbReference>
<dbReference type="HOGENOM" id="CLU_056776_3_2_14"/>
<dbReference type="Gene3D" id="3.30.428.10">
    <property type="entry name" value="HIT-like"/>
    <property type="match status" value="1"/>
</dbReference>
<dbReference type="NCBIfam" id="NF045834">
    <property type="entry name" value="M_plasma_HinT"/>
    <property type="match status" value="1"/>
</dbReference>
<reference evidence="5 6" key="1">
    <citation type="journal article" date="2015" name="Genome Announc.">
        <title>Complete Genome Sequence of Mycoplasma meleagridis, a Possible Emerging Pathogen in Chickens.</title>
        <authorList>
            <person name="Abolnik C."/>
        </authorList>
    </citation>
    <scope>NUCLEOTIDE SEQUENCE [LARGE SCALE GENOMIC DNA]</scope>
    <source>
        <strain evidence="5 6">B2096 8B</strain>
    </source>
</reference>
<dbReference type="KEGG" id="mgb:VO56_02935"/>
<evidence type="ECO:0000256" key="1">
    <source>
        <dbReference type="PIRSR" id="PIRSR601310-1"/>
    </source>
</evidence>
<dbReference type="PATRIC" id="fig|29556.3.peg.581"/>
<name>A0A0D5ZK52_9BACT</name>
<evidence type="ECO:0000259" key="4">
    <source>
        <dbReference type="PROSITE" id="PS51084"/>
    </source>
</evidence>
<dbReference type="InterPro" id="IPR019808">
    <property type="entry name" value="Histidine_triad_CS"/>
</dbReference>
<organism evidence="6">
    <name type="scientific">Mycoplasmopsis gallinacea</name>
    <dbReference type="NCBI Taxonomy" id="29556"/>
    <lineage>
        <taxon>Bacteria</taxon>
        <taxon>Bacillati</taxon>
        <taxon>Mycoplasmatota</taxon>
        <taxon>Mycoplasmoidales</taxon>
        <taxon>Metamycoplasmataceae</taxon>
        <taxon>Mycoplasmopsis</taxon>
    </lineage>
</organism>
<dbReference type="InterPro" id="IPR054919">
    <property type="entry name" value="M_plasma_HinT"/>
</dbReference>
<feature type="active site" description="Tele-AMP-histidine intermediate" evidence="1">
    <location>
        <position position="98"/>
    </location>
</feature>
<feature type="domain" description="HIT" evidence="4">
    <location>
        <begin position="4"/>
        <end position="105"/>
    </location>
</feature>
<proteinExistence type="predicted"/>
<evidence type="ECO:0000313" key="5">
    <source>
        <dbReference type="EMBL" id="AKA50176.1"/>
    </source>
</evidence>
<dbReference type="InterPro" id="IPR011146">
    <property type="entry name" value="HIT-like"/>
</dbReference>